<dbReference type="GO" id="GO:0005737">
    <property type="term" value="C:cytoplasm"/>
    <property type="evidence" value="ECO:0007669"/>
    <property type="project" value="InterPro"/>
</dbReference>
<sequence>MAKAHSKQNRAVNKAPKTERYYTVGYAPSGSKTSPPPAIHLTGHWLKDAGFETGFTFTVKILNGCLVLIPDSEDTRAIKQQNQQQQAQLSAIKHTMRELMAEYISS</sequence>
<feature type="domain" description="Toxin SymE-like" evidence="1">
    <location>
        <begin position="19"/>
        <end position="69"/>
    </location>
</feature>
<dbReference type="InterPro" id="IPR014944">
    <property type="entry name" value="Toxin_SymE-like"/>
</dbReference>
<proteinExistence type="predicted"/>
<dbReference type="EMBL" id="JAREJI010000001">
    <property type="protein sequence ID" value="MDE8768359.1"/>
    <property type="molecule type" value="Genomic_DNA"/>
</dbReference>
<dbReference type="AlphaFoldDB" id="A0AAJ1N4M4"/>
<gene>
    <name evidence="2" type="ORF">PZS58_02220</name>
</gene>
<organism evidence="2 3">
    <name type="scientific">Providencia stuartii</name>
    <dbReference type="NCBI Taxonomy" id="588"/>
    <lineage>
        <taxon>Bacteria</taxon>
        <taxon>Pseudomonadati</taxon>
        <taxon>Pseudomonadota</taxon>
        <taxon>Gammaproteobacteria</taxon>
        <taxon>Enterobacterales</taxon>
        <taxon>Morganellaceae</taxon>
        <taxon>Providencia</taxon>
    </lineage>
</organism>
<evidence type="ECO:0000259" key="1">
    <source>
        <dbReference type="Pfam" id="PF08845"/>
    </source>
</evidence>
<dbReference type="GO" id="GO:0003723">
    <property type="term" value="F:RNA binding"/>
    <property type="evidence" value="ECO:0007669"/>
    <property type="project" value="InterPro"/>
</dbReference>
<evidence type="ECO:0000313" key="3">
    <source>
        <dbReference type="Proteomes" id="UP001163056"/>
    </source>
</evidence>
<dbReference type="Proteomes" id="UP001163056">
    <property type="component" value="Unassembled WGS sequence"/>
</dbReference>
<protein>
    <submittedName>
        <fullName evidence="2">SymE family type I addiction module toxin</fullName>
    </submittedName>
</protein>
<dbReference type="RefSeq" id="WP_088499389.1">
    <property type="nucleotide sequence ID" value="NZ_BRQK01000002.1"/>
</dbReference>
<reference evidence="2 3" key="1">
    <citation type="submission" date="2023-03" db="EMBL/GenBank/DDBJ databases">
        <title>WGS of NDM-producing Providencia thailandensis from Ukrainian patients.</title>
        <authorList>
            <person name="Zabicka D."/>
            <person name="Izdebski R."/>
            <person name="Urbanowicz P."/>
            <person name="Biedrzycka M."/>
            <person name="Guzek A."/>
            <person name="Gniadkowski M."/>
        </authorList>
    </citation>
    <scope>NUCLEOTIDE SEQUENCE [LARGE SCALE GENOMIC DNA]</scope>
    <source>
        <strain evidence="2 3">8015-22</strain>
    </source>
</reference>
<dbReference type="GO" id="GO:0016070">
    <property type="term" value="P:RNA metabolic process"/>
    <property type="evidence" value="ECO:0007669"/>
    <property type="project" value="InterPro"/>
</dbReference>
<dbReference type="Pfam" id="PF08845">
    <property type="entry name" value="SymE_toxin"/>
    <property type="match status" value="1"/>
</dbReference>
<accession>A0AAJ1N4M4</accession>
<evidence type="ECO:0000313" key="2">
    <source>
        <dbReference type="EMBL" id="MDE8768359.1"/>
    </source>
</evidence>
<dbReference type="GO" id="GO:0016788">
    <property type="term" value="F:hydrolase activity, acting on ester bonds"/>
    <property type="evidence" value="ECO:0007669"/>
    <property type="project" value="InterPro"/>
</dbReference>
<name>A0AAJ1N4M4_PROST</name>
<comment type="caution">
    <text evidence="2">The sequence shown here is derived from an EMBL/GenBank/DDBJ whole genome shotgun (WGS) entry which is preliminary data.</text>
</comment>